<evidence type="ECO:0000256" key="2">
    <source>
        <dbReference type="ARBA" id="ARBA00023316"/>
    </source>
</evidence>
<sequence length="245" mass="27203">MTQKSWSCITGSLLTTVMGTLLSTDISSPKGFNYTVKDNPELPLMTEVKSATIPDAEKLSNQQVQMFDFAKFPDKFRTLPSLTLPGSELITTEEIPKSEEKIASPNSNLQEKAILIGLASPLKKSSASAQRLQPLKVPTIASRRRRRVRWSVRGIASWYGSAFHGRRTASGERFNQYALTAAHRTLRFGTRVKVTNLRNGRSVIVRINDRGPYVRGRIIDLSRGAARIIGLVRSGTGSVRIEILY</sequence>
<dbReference type="InterPro" id="IPR034718">
    <property type="entry name" value="RlpA"/>
</dbReference>
<reference evidence="6" key="2">
    <citation type="submission" date="2022-10" db="EMBL/GenBank/DDBJ databases">
        <authorList>
            <person name="Ngo T.-E."/>
        </authorList>
    </citation>
    <scope>NUCLEOTIDE SEQUENCE</scope>
    <source>
        <strain evidence="6">JHB</strain>
    </source>
</reference>
<evidence type="ECO:0000259" key="5">
    <source>
        <dbReference type="Pfam" id="PF03330"/>
    </source>
</evidence>
<keyword evidence="1 3" id="KW-0456">Lyase</keyword>
<dbReference type="InterPro" id="IPR009009">
    <property type="entry name" value="RlpA-like_DPBB"/>
</dbReference>
<comment type="similarity">
    <text evidence="3 4">Belongs to the RlpA family.</text>
</comment>
<reference evidence="6" key="1">
    <citation type="journal article" date="2017" name="Proc. Natl. Acad. Sci. U.S.A.">
        <title>Comparative genomics uncovers the prolific and distinctive metabolic potential of the cyanobacterial genus Moorea.</title>
        <authorList>
            <person name="Leao T."/>
            <person name="Castelao G."/>
            <person name="Korobeynikov A."/>
            <person name="Monroe E.A."/>
            <person name="Podell S."/>
            <person name="Glukhov E."/>
            <person name="Allen E.E."/>
            <person name="Gerwick W.H."/>
            <person name="Gerwick L."/>
        </authorList>
    </citation>
    <scope>NUCLEOTIDE SEQUENCE</scope>
    <source>
        <strain evidence="6">JHB</strain>
    </source>
</reference>
<accession>A0A9Q9UWE8</accession>
<proteinExistence type="inferred from homology"/>
<dbReference type="NCBIfam" id="TIGR00413">
    <property type="entry name" value="rlpA"/>
    <property type="match status" value="1"/>
</dbReference>
<evidence type="ECO:0000256" key="3">
    <source>
        <dbReference type="HAMAP-Rule" id="MF_02071"/>
    </source>
</evidence>
<evidence type="ECO:0000256" key="4">
    <source>
        <dbReference type="RuleBase" id="RU003495"/>
    </source>
</evidence>
<dbReference type="InterPro" id="IPR012997">
    <property type="entry name" value="RplA"/>
</dbReference>
<dbReference type="Proteomes" id="UP000176944">
    <property type="component" value="Chromosome"/>
</dbReference>
<dbReference type="InterPro" id="IPR036908">
    <property type="entry name" value="RlpA-like_sf"/>
</dbReference>
<dbReference type="EC" id="4.2.2.-" evidence="3"/>
<dbReference type="PANTHER" id="PTHR34183">
    <property type="entry name" value="ENDOLYTIC PEPTIDOGLYCAN TRANSGLYCOSYLASE RLPA"/>
    <property type="match status" value="1"/>
</dbReference>
<dbReference type="SUPFAM" id="SSF50685">
    <property type="entry name" value="Barwin-like endoglucanases"/>
    <property type="match status" value="1"/>
</dbReference>
<keyword evidence="2 3" id="KW-0961">Cell wall biogenesis/degradation</keyword>
<dbReference type="AlphaFoldDB" id="A0A9Q9UWE8"/>
<comment type="function">
    <text evidence="3">Lytic transglycosylase with a strong preference for naked glycan strands that lack stem peptides.</text>
</comment>
<dbReference type="PANTHER" id="PTHR34183:SF8">
    <property type="entry name" value="ENDOLYTIC PEPTIDOGLYCAN TRANSGLYCOSYLASE RLPA-RELATED"/>
    <property type="match status" value="1"/>
</dbReference>
<dbReference type="HAMAP" id="MF_02071">
    <property type="entry name" value="RlpA"/>
    <property type="match status" value="1"/>
</dbReference>
<dbReference type="CDD" id="cd22268">
    <property type="entry name" value="DPBB_RlpA-like"/>
    <property type="match status" value="1"/>
</dbReference>
<dbReference type="GO" id="GO:0008932">
    <property type="term" value="F:lytic endotransglycosylase activity"/>
    <property type="evidence" value="ECO:0007669"/>
    <property type="project" value="UniProtKB-UniRule"/>
</dbReference>
<protein>
    <recommendedName>
        <fullName evidence="3">Probable endolytic peptidoglycan transglycosylase RlpA</fullName>
        <ecNumber evidence="3">4.2.2.-</ecNumber>
    </recommendedName>
</protein>
<dbReference type="EMBL" id="CP017708">
    <property type="protein sequence ID" value="WAN69799.1"/>
    <property type="molecule type" value="Genomic_DNA"/>
</dbReference>
<gene>
    <name evidence="3" type="primary">rlpA</name>
    <name evidence="6" type="ORF">BJP36_37525</name>
</gene>
<dbReference type="GO" id="GO:0071555">
    <property type="term" value="P:cell wall organization"/>
    <property type="evidence" value="ECO:0007669"/>
    <property type="project" value="UniProtKB-KW"/>
</dbReference>
<name>A0A9Q9UWE8_MOOP1</name>
<dbReference type="Gene3D" id="2.40.40.10">
    <property type="entry name" value="RlpA-like domain"/>
    <property type="match status" value="1"/>
</dbReference>
<evidence type="ECO:0000256" key="1">
    <source>
        <dbReference type="ARBA" id="ARBA00023239"/>
    </source>
</evidence>
<feature type="domain" description="RlpA-like protein double-psi beta-barrel" evidence="5">
    <location>
        <begin position="152"/>
        <end position="240"/>
    </location>
</feature>
<organism evidence="6">
    <name type="scientific">Moorena producens (strain JHB)</name>
    <dbReference type="NCBI Taxonomy" id="1454205"/>
    <lineage>
        <taxon>Bacteria</taxon>
        <taxon>Bacillati</taxon>
        <taxon>Cyanobacteriota</taxon>
        <taxon>Cyanophyceae</taxon>
        <taxon>Coleofasciculales</taxon>
        <taxon>Coleofasciculaceae</taxon>
        <taxon>Moorena</taxon>
    </lineage>
</organism>
<evidence type="ECO:0000313" key="6">
    <source>
        <dbReference type="EMBL" id="WAN69799.1"/>
    </source>
</evidence>
<dbReference type="Pfam" id="PF03330">
    <property type="entry name" value="DPBB_1"/>
    <property type="match status" value="1"/>
</dbReference>
<dbReference type="GO" id="GO:0000270">
    <property type="term" value="P:peptidoglycan metabolic process"/>
    <property type="evidence" value="ECO:0007669"/>
    <property type="project" value="UniProtKB-UniRule"/>
</dbReference>